<evidence type="ECO:0000313" key="2">
    <source>
        <dbReference type="EMBL" id="NGO47183.1"/>
    </source>
</evidence>
<name>A0ABX0E3Q1_9ACTN</name>
<reference evidence="2 3" key="1">
    <citation type="submission" date="2020-02" db="EMBL/GenBank/DDBJ databases">
        <title>Whole-genome analyses of novel actinobacteria.</title>
        <authorList>
            <person name="Sahin N."/>
            <person name="Tokatli A."/>
        </authorList>
    </citation>
    <scope>NUCLEOTIDE SEQUENCE [LARGE SCALE GENOMIC DNA]</scope>
    <source>
        <strain evidence="2 3">YC419</strain>
    </source>
</reference>
<keyword evidence="1" id="KW-1133">Transmembrane helix</keyword>
<proteinExistence type="predicted"/>
<keyword evidence="1" id="KW-0812">Transmembrane</keyword>
<protein>
    <recommendedName>
        <fullName evidence="4">MFS transporter</fullName>
    </recommendedName>
</protein>
<evidence type="ECO:0008006" key="4">
    <source>
        <dbReference type="Google" id="ProtNLM"/>
    </source>
</evidence>
<accession>A0ABX0E3Q1</accession>
<feature type="transmembrane region" description="Helical" evidence="1">
    <location>
        <begin position="20"/>
        <end position="44"/>
    </location>
</feature>
<keyword evidence="3" id="KW-1185">Reference proteome</keyword>
<keyword evidence="1" id="KW-0472">Membrane</keyword>
<evidence type="ECO:0000256" key="1">
    <source>
        <dbReference type="SAM" id="Phobius"/>
    </source>
</evidence>
<organism evidence="2 3">
    <name type="scientific">Streptomyces ureilyticus</name>
    <dbReference type="NCBI Taxonomy" id="1775131"/>
    <lineage>
        <taxon>Bacteria</taxon>
        <taxon>Bacillati</taxon>
        <taxon>Actinomycetota</taxon>
        <taxon>Actinomycetes</taxon>
        <taxon>Kitasatosporales</taxon>
        <taxon>Streptomycetaceae</taxon>
        <taxon>Streptomyces</taxon>
    </lineage>
</organism>
<dbReference type="EMBL" id="JAAKZX010000166">
    <property type="protein sequence ID" value="NGO47183.1"/>
    <property type="molecule type" value="Genomic_DNA"/>
</dbReference>
<dbReference type="RefSeq" id="WP_165343703.1">
    <property type="nucleotide sequence ID" value="NZ_JAAKZX010000166.1"/>
</dbReference>
<sequence>MASPGTTTVAFCGSPRLLPLLVMIAIAAGMVRGNLTLLQATAVIDR</sequence>
<comment type="caution">
    <text evidence="2">The sequence shown here is derived from an EMBL/GenBank/DDBJ whole genome shotgun (WGS) entry which is preliminary data.</text>
</comment>
<dbReference type="Proteomes" id="UP001518140">
    <property type="component" value="Unassembled WGS sequence"/>
</dbReference>
<gene>
    <name evidence="2" type="ORF">G6048_35485</name>
</gene>
<evidence type="ECO:0000313" key="3">
    <source>
        <dbReference type="Proteomes" id="UP001518140"/>
    </source>
</evidence>